<keyword evidence="3" id="KW-1185">Reference proteome</keyword>
<evidence type="ECO:0000256" key="1">
    <source>
        <dbReference type="SAM" id="MobiDB-lite"/>
    </source>
</evidence>
<proteinExistence type="predicted"/>
<name>M0N9X7_9EURY</name>
<feature type="region of interest" description="Disordered" evidence="1">
    <location>
        <begin position="560"/>
        <end position="582"/>
    </location>
</feature>
<dbReference type="PATRIC" id="fig|1227456.3.peg.1230"/>
<sequence>MNRREILLGGGTSLTALLAGCNSLNSSSETNGSGTNGTTQSESGIDVIETTQSESGIDAPETTRSGPAAFSRAELGGPANATVGDNITVPVSVANTGGRNGTFTGQIQVTKGRSNTTANVSIDDVQPGKVGKANDTAISFPAADTYTLSLTGTNATHTVTVDPIVKQPGQSLAFSDSLTATVKSARFTPALFFTIQSGFNTSKQPGLVAASSDKILAFVRMRFENTGTESIEFNPTAIAPTKGSYYSSLPDSRAGGLSAISNINGSPLSRPVRLSAGGQTEGWLLAQVPRSAAKQVFSLGYQVDGAKTPPEVEWRFPPKSGSRRKLPSFSLQNFSMPKQVEVGTERQYSFTVKNTGTGGGMFRAVSQFRPPDGQNWVGFHRHSARLQPGATKTFKPTMGYGSLGGGNYRIRPFDGQQRSVTFVPATRSFGKGYTTPGGVKITLNGLQASGFYVINESWADRTTPDSGQHYLLVRVNTKVIEQQADGISNEDFTINHNGTSYDIEYPVSDLKQPVRGGLFTESGETQSATSTGWLVFAVPQTITPQNVTIQWSQDNATVRWQAGQNSSTTSSPATPSSTTTGR</sequence>
<dbReference type="EMBL" id="AOME01000028">
    <property type="protein sequence ID" value="EMA54378.1"/>
    <property type="molecule type" value="Genomic_DNA"/>
</dbReference>
<evidence type="ECO:0000313" key="2">
    <source>
        <dbReference type="EMBL" id="EMA54378.1"/>
    </source>
</evidence>
<comment type="caution">
    <text evidence="2">The sequence shown here is derived from an EMBL/GenBank/DDBJ whole genome shotgun (WGS) entry which is preliminary data.</text>
</comment>
<feature type="region of interest" description="Disordered" evidence="1">
    <location>
        <begin position="51"/>
        <end position="85"/>
    </location>
</feature>
<organism evidence="2 3">
    <name type="scientific">Halococcus salifodinae DSM 8989</name>
    <dbReference type="NCBI Taxonomy" id="1227456"/>
    <lineage>
        <taxon>Archaea</taxon>
        <taxon>Methanobacteriati</taxon>
        <taxon>Methanobacteriota</taxon>
        <taxon>Stenosarchaea group</taxon>
        <taxon>Halobacteria</taxon>
        <taxon>Halobacteriales</taxon>
        <taxon>Halococcaceae</taxon>
        <taxon>Halococcus</taxon>
    </lineage>
</organism>
<evidence type="ECO:0000313" key="3">
    <source>
        <dbReference type="Proteomes" id="UP000011625"/>
    </source>
</evidence>
<accession>M0N9X7</accession>
<reference evidence="2 3" key="1">
    <citation type="journal article" date="2014" name="PLoS Genet.">
        <title>Phylogenetically driven sequencing of extremely halophilic archaea reveals strategies for static and dynamic osmo-response.</title>
        <authorList>
            <person name="Becker E.A."/>
            <person name="Seitzer P.M."/>
            <person name="Tritt A."/>
            <person name="Larsen D."/>
            <person name="Krusor M."/>
            <person name="Yao A.I."/>
            <person name="Wu D."/>
            <person name="Madern D."/>
            <person name="Eisen J.A."/>
            <person name="Darling A.E."/>
            <person name="Facciotti M.T."/>
        </authorList>
    </citation>
    <scope>NUCLEOTIDE SEQUENCE [LARGE SCALE GENOMIC DNA]</scope>
    <source>
        <strain evidence="2 3">DSM 8989</strain>
    </source>
</reference>
<dbReference type="PROSITE" id="PS51257">
    <property type="entry name" value="PROKAR_LIPOPROTEIN"/>
    <property type="match status" value="1"/>
</dbReference>
<dbReference type="Proteomes" id="UP000011625">
    <property type="component" value="Unassembled WGS sequence"/>
</dbReference>
<dbReference type="AlphaFoldDB" id="M0N9X7"/>
<protein>
    <submittedName>
        <fullName evidence="2">Uncharacterized protein</fullName>
    </submittedName>
</protein>
<gene>
    <name evidence="2" type="ORF">C450_06095</name>
</gene>
<feature type="compositionally biased region" description="Low complexity" evidence="1">
    <location>
        <begin position="566"/>
        <end position="582"/>
    </location>
</feature>